<evidence type="ECO:0000256" key="8">
    <source>
        <dbReference type="SAM" id="Phobius"/>
    </source>
</evidence>
<dbReference type="AlphaFoldDB" id="A0A0N9W2R6"/>
<gene>
    <name evidence="9" type="ORF">AOY20_06975</name>
</gene>
<dbReference type="EMBL" id="CP012808">
    <property type="protein sequence ID" value="ALH95295.1"/>
    <property type="molecule type" value="Genomic_DNA"/>
</dbReference>
<dbReference type="STRING" id="1324350.AOY20_06975"/>
<evidence type="ECO:0000313" key="9">
    <source>
        <dbReference type="EMBL" id="ALH95295.1"/>
    </source>
</evidence>
<dbReference type="PANTHER" id="PTHR36838:SF4">
    <property type="entry name" value="AUXIN EFFLUX CARRIER FAMILY PROTEIN"/>
    <property type="match status" value="1"/>
</dbReference>
<reference evidence="9 10" key="1">
    <citation type="journal article" date="2015" name="Int. J. Syst. Evol. Microbiol.">
        <title>Acinetobacter equi sp. nov. isolated from horse faeces.</title>
        <authorList>
            <person name="Poppel M.T."/>
            <person name="Skiebe E."/>
            <person name="Laue M."/>
            <person name="Bergmann H."/>
            <person name="Ebersberger I."/>
            <person name="Garn T."/>
            <person name="Fruth A."/>
            <person name="Baumgardt S."/>
            <person name="Busse H.J."/>
            <person name="Wilharm G."/>
        </authorList>
    </citation>
    <scope>NUCLEOTIDE SEQUENCE [LARGE SCALE GENOMIC DNA]</scope>
    <source>
        <strain evidence="9 10">114</strain>
    </source>
</reference>
<dbReference type="InterPro" id="IPR004776">
    <property type="entry name" value="Mem_transp_PIN-like"/>
</dbReference>
<evidence type="ECO:0000256" key="3">
    <source>
        <dbReference type="ARBA" id="ARBA00022448"/>
    </source>
</evidence>
<feature type="transmembrane region" description="Helical" evidence="8">
    <location>
        <begin position="163"/>
        <end position="181"/>
    </location>
</feature>
<keyword evidence="10" id="KW-1185">Reference proteome</keyword>
<comment type="similarity">
    <text evidence="2">Belongs to the auxin efflux carrier (TC 2.A.69) family.</text>
</comment>
<dbReference type="Gene3D" id="1.20.1530.20">
    <property type="match status" value="1"/>
</dbReference>
<feature type="transmembrane region" description="Helical" evidence="8">
    <location>
        <begin position="187"/>
        <end position="207"/>
    </location>
</feature>
<keyword evidence="6 8" id="KW-1133">Transmembrane helix</keyword>
<comment type="subcellular location">
    <subcellularLocation>
        <location evidence="1">Cell membrane</location>
        <topology evidence="1">Multi-pass membrane protein</topology>
    </subcellularLocation>
</comment>
<feature type="transmembrane region" description="Helical" evidence="8">
    <location>
        <begin position="219"/>
        <end position="244"/>
    </location>
</feature>
<keyword evidence="7 8" id="KW-0472">Membrane</keyword>
<evidence type="ECO:0000256" key="6">
    <source>
        <dbReference type="ARBA" id="ARBA00022989"/>
    </source>
</evidence>
<proteinExistence type="inferred from homology"/>
<evidence type="ECO:0000256" key="7">
    <source>
        <dbReference type="ARBA" id="ARBA00023136"/>
    </source>
</evidence>
<dbReference type="GO" id="GO:0055085">
    <property type="term" value="P:transmembrane transport"/>
    <property type="evidence" value="ECO:0007669"/>
    <property type="project" value="InterPro"/>
</dbReference>
<evidence type="ECO:0000256" key="1">
    <source>
        <dbReference type="ARBA" id="ARBA00004651"/>
    </source>
</evidence>
<feature type="transmembrane region" description="Helical" evidence="8">
    <location>
        <begin position="123"/>
        <end position="143"/>
    </location>
</feature>
<sequence length="300" mass="33276">MNILIALFPLVSLIAVGCILKKTRFLTDGFWGNSEKLNYYVLFPALLFLNISKVELNLDTVSSLIMVLGVVTIGVAIFLWSLKKYYQTPITRFGVYVQSQLRFNTYIGLSLVAMLSGTKGMQMFSMLIAVAIPLVNIISVLSFSTVNAENLRKTCFAILKNPLILGCVVGVIFNFLNLNLFEGIERLLGLFAAMSLPLGLLSVGAALQFNQIKTDIKRLSLNVFGRLLMMPLLAFFTCYCFGLNQFETTILVTYFALPTASASYILTKVYAGDDRLMAAVISLQTVFFIVTYPVLVEILL</sequence>
<dbReference type="Pfam" id="PF03547">
    <property type="entry name" value="Mem_trans"/>
    <property type="match status" value="1"/>
</dbReference>
<accession>A0A0N9W2R6</accession>
<protein>
    <submittedName>
        <fullName evidence="9">Transporter</fullName>
    </submittedName>
</protein>
<name>A0A0N9W2R6_9GAMM</name>
<evidence type="ECO:0000256" key="5">
    <source>
        <dbReference type="ARBA" id="ARBA00022692"/>
    </source>
</evidence>
<dbReference type="GO" id="GO:0005886">
    <property type="term" value="C:plasma membrane"/>
    <property type="evidence" value="ECO:0007669"/>
    <property type="project" value="UniProtKB-SubCell"/>
</dbReference>
<feature type="transmembrane region" description="Helical" evidence="8">
    <location>
        <begin position="276"/>
        <end position="295"/>
    </location>
</feature>
<dbReference type="KEGG" id="aei:AOY20_06975"/>
<dbReference type="InterPro" id="IPR038770">
    <property type="entry name" value="Na+/solute_symporter_sf"/>
</dbReference>
<dbReference type="Proteomes" id="UP000064939">
    <property type="component" value="Chromosome"/>
</dbReference>
<evidence type="ECO:0000256" key="2">
    <source>
        <dbReference type="ARBA" id="ARBA00010145"/>
    </source>
</evidence>
<dbReference type="OrthoDB" id="9805563at2"/>
<organism evidence="9 10">
    <name type="scientific">Acinetobacter equi</name>
    <dbReference type="NCBI Taxonomy" id="1324350"/>
    <lineage>
        <taxon>Bacteria</taxon>
        <taxon>Pseudomonadati</taxon>
        <taxon>Pseudomonadota</taxon>
        <taxon>Gammaproteobacteria</taxon>
        <taxon>Moraxellales</taxon>
        <taxon>Moraxellaceae</taxon>
        <taxon>Acinetobacter</taxon>
    </lineage>
</organism>
<evidence type="ECO:0000256" key="4">
    <source>
        <dbReference type="ARBA" id="ARBA00022475"/>
    </source>
</evidence>
<evidence type="ECO:0000313" key="10">
    <source>
        <dbReference type="Proteomes" id="UP000064939"/>
    </source>
</evidence>
<keyword evidence="4" id="KW-1003">Cell membrane</keyword>
<keyword evidence="5 8" id="KW-0812">Transmembrane</keyword>
<dbReference type="PANTHER" id="PTHR36838">
    <property type="entry name" value="AUXIN EFFLUX CARRIER FAMILY PROTEIN"/>
    <property type="match status" value="1"/>
</dbReference>
<feature type="transmembrane region" description="Helical" evidence="8">
    <location>
        <begin position="250"/>
        <end position="267"/>
    </location>
</feature>
<keyword evidence="3" id="KW-0813">Transport</keyword>
<feature type="transmembrane region" description="Helical" evidence="8">
    <location>
        <begin position="61"/>
        <end position="80"/>
    </location>
</feature>